<name>A0A086ZYX7_9BIFI</name>
<proteinExistence type="predicted"/>
<dbReference type="eggNOG" id="ENOG5032CR4">
    <property type="taxonomic scope" value="Bacteria"/>
</dbReference>
<keyword evidence="2" id="KW-1185">Reference proteome</keyword>
<dbReference type="OrthoDB" id="3238937at2"/>
<evidence type="ECO:0000313" key="2">
    <source>
        <dbReference type="Proteomes" id="UP000029108"/>
    </source>
</evidence>
<protein>
    <recommendedName>
        <fullName evidence="3">Helix-turn-helix domain-containing protein</fullName>
    </recommendedName>
</protein>
<dbReference type="Proteomes" id="UP000029108">
    <property type="component" value="Unassembled WGS sequence"/>
</dbReference>
<dbReference type="STRING" id="1437608.GCA_000771645_00260"/>
<gene>
    <name evidence="1" type="ORF">BBIA_0641</name>
</gene>
<organism evidence="1 2">
    <name type="scientific">Bifidobacterium biavatii DSM 23969</name>
    <dbReference type="NCBI Taxonomy" id="1437608"/>
    <lineage>
        <taxon>Bacteria</taxon>
        <taxon>Bacillati</taxon>
        <taxon>Actinomycetota</taxon>
        <taxon>Actinomycetes</taxon>
        <taxon>Bifidobacteriales</taxon>
        <taxon>Bifidobacteriaceae</taxon>
        <taxon>Bifidobacterium</taxon>
    </lineage>
</organism>
<reference evidence="1 2" key="1">
    <citation type="submission" date="2014-03" db="EMBL/GenBank/DDBJ databases">
        <title>Genomics of Bifidobacteria.</title>
        <authorList>
            <person name="Ventura M."/>
            <person name="Milani C."/>
            <person name="Lugli G.A."/>
        </authorList>
    </citation>
    <scope>NUCLEOTIDE SEQUENCE [LARGE SCALE GENOMIC DNA]</scope>
    <source>
        <strain evidence="1 2">DSM 23969</strain>
    </source>
</reference>
<accession>A0A086ZYX7</accession>
<dbReference type="EMBL" id="JGYN01000008">
    <property type="protein sequence ID" value="KFI51727.1"/>
    <property type="molecule type" value="Genomic_DNA"/>
</dbReference>
<comment type="caution">
    <text evidence="1">The sequence shown here is derived from an EMBL/GenBank/DDBJ whole genome shotgun (WGS) entry which is preliminary data.</text>
</comment>
<evidence type="ECO:0000313" key="1">
    <source>
        <dbReference type="EMBL" id="KFI51727.1"/>
    </source>
</evidence>
<dbReference type="AlphaFoldDB" id="A0A086ZYX7"/>
<dbReference type="RefSeq" id="WP_033493724.1">
    <property type="nucleotide sequence ID" value="NZ_JDUU01000010.1"/>
</dbReference>
<sequence>MPLTSEEIRVDSNPVPLWERETLTLPQAAQVFNLDYEGLLHAVNRGDVDTFRPPNKRGDPGRRRVRKSEMIRWIKSIEE</sequence>
<evidence type="ECO:0008006" key="3">
    <source>
        <dbReference type="Google" id="ProtNLM"/>
    </source>
</evidence>